<dbReference type="SUPFAM" id="SSF54495">
    <property type="entry name" value="UBC-like"/>
    <property type="match status" value="1"/>
</dbReference>
<dbReference type="AlphaFoldDB" id="A0A9N9QVX1"/>
<evidence type="ECO:0000256" key="1">
    <source>
        <dbReference type="SAM" id="MobiDB-lite"/>
    </source>
</evidence>
<reference evidence="3" key="1">
    <citation type="submission" date="2021-12" db="EMBL/GenBank/DDBJ databases">
        <authorList>
            <person name="King R."/>
        </authorList>
    </citation>
    <scope>NUCLEOTIDE SEQUENCE</scope>
</reference>
<gene>
    <name evidence="3" type="ORF">DIATSA_LOCUS2545</name>
</gene>
<dbReference type="Gene3D" id="3.10.110.10">
    <property type="entry name" value="Ubiquitin Conjugating Enzyme"/>
    <property type="match status" value="1"/>
</dbReference>
<evidence type="ECO:0000259" key="2">
    <source>
        <dbReference type="PROSITE" id="PS50127"/>
    </source>
</evidence>
<dbReference type="InterPro" id="IPR000608">
    <property type="entry name" value="UBC"/>
</dbReference>
<dbReference type="EMBL" id="OU893343">
    <property type="protein sequence ID" value="CAG9784451.1"/>
    <property type="molecule type" value="Genomic_DNA"/>
</dbReference>
<dbReference type="OrthoDB" id="5596422at2759"/>
<evidence type="ECO:0000313" key="3">
    <source>
        <dbReference type="EMBL" id="CAG9784451.1"/>
    </source>
</evidence>
<dbReference type="InterPro" id="IPR050113">
    <property type="entry name" value="Ub_conjugating_enzyme"/>
</dbReference>
<dbReference type="SMART" id="SM00212">
    <property type="entry name" value="UBCc"/>
    <property type="match status" value="1"/>
</dbReference>
<dbReference type="Pfam" id="PF00179">
    <property type="entry name" value="UQ_con"/>
    <property type="match status" value="1"/>
</dbReference>
<accession>A0A9N9QVX1</accession>
<dbReference type="PANTHER" id="PTHR24067">
    <property type="entry name" value="UBIQUITIN-CONJUGATING ENZYME E2"/>
    <property type="match status" value="1"/>
</dbReference>
<name>A0A9N9QVX1_9NEOP</name>
<feature type="region of interest" description="Disordered" evidence="1">
    <location>
        <begin position="249"/>
        <end position="268"/>
    </location>
</feature>
<sequence length="268" mass="31357">MYKFSQREFIRKNITAKIKISKHKQIKTITTVVLHRNKMSEESKNNGNGIRELYSMIHQEYIVMAEYRMLQTENLQGIYVIPSYENSFLWFGVIFVKAGYYEGGIFRFTLTLPDKFPDEEVPILTFNPSLYHPAVDANTGVLNLSGVFPQWDRKRNHIWQILKYLQCIFQNLNMKVPSNVEASMAYKTNRKIFLEKVKECVVSSIDHLYDDPPTEDKHYITFTPYDPEIHDSAKNIMLKPQNLNEGQNHGISWVQPGSYQPFSKEETT</sequence>
<organism evidence="3 4">
    <name type="scientific">Diatraea saccharalis</name>
    <name type="common">sugarcane borer</name>
    <dbReference type="NCBI Taxonomy" id="40085"/>
    <lineage>
        <taxon>Eukaryota</taxon>
        <taxon>Metazoa</taxon>
        <taxon>Ecdysozoa</taxon>
        <taxon>Arthropoda</taxon>
        <taxon>Hexapoda</taxon>
        <taxon>Insecta</taxon>
        <taxon>Pterygota</taxon>
        <taxon>Neoptera</taxon>
        <taxon>Endopterygota</taxon>
        <taxon>Lepidoptera</taxon>
        <taxon>Glossata</taxon>
        <taxon>Ditrysia</taxon>
        <taxon>Pyraloidea</taxon>
        <taxon>Crambidae</taxon>
        <taxon>Crambinae</taxon>
        <taxon>Diatraea</taxon>
    </lineage>
</organism>
<proteinExistence type="predicted"/>
<dbReference type="PROSITE" id="PS50127">
    <property type="entry name" value="UBC_2"/>
    <property type="match status" value="1"/>
</dbReference>
<feature type="domain" description="UBC core" evidence="2">
    <location>
        <begin position="58"/>
        <end position="206"/>
    </location>
</feature>
<protein>
    <recommendedName>
        <fullName evidence="2">UBC core domain-containing protein</fullName>
    </recommendedName>
</protein>
<dbReference type="InterPro" id="IPR016135">
    <property type="entry name" value="UBQ-conjugating_enzyme/RWD"/>
</dbReference>
<feature type="compositionally biased region" description="Polar residues" evidence="1">
    <location>
        <begin position="249"/>
        <end position="261"/>
    </location>
</feature>
<reference evidence="3" key="2">
    <citation type="submission" date="2022-10" db="EMBL/GenBank/DDBJ databases">
        <authorList>
            <consortium name="ENA_rothamsted_submissions"/>
            <consortium name="culmorum"/>
            <person name="King R."/>
        </authorList>
    </citation>
    <scope>NUCLEOTIDE SEQUENCE</scope>
</reference>
<dbReference type="Proteomes" id="UP001153714">
    <property type="component" value="Chromosome 12"/>
</dbReference>
<evidence type="ECO:0000313" key="4">
    <source>
        <dbReference type="Proteomes" id="UP001153714"/>
    </source>
</evidence>
<keyword evidence="4" id="KW-1185">Reference proteome</keyword>
<dbReference type="CDD" id="cd23814">
    <property type="entry name" value="UEV_AKTIP"/>
    <property type="match status" value="1"/>
</dbReference>